<protein>
    <submittedName>
        <fullName evidence="1">Uncharacterized protein</fullName>
    </submittedName>
</protein>
<dbReference type="EMBL" id="BK059091">
    <property type="protein sequence ID" value="DAE28688.1"/>
    <property type="molecule type" value="Genomic_DNA"/>
</dbReference>
<evidence type="ECO:0000313" key="1">
    <source>
        <dbReference type="EMBL" id="DAE28688.1"/>
    </source>
</evidence>
<organism evidence="1">
    <name type="scientific">virus sp. ctmTa7</name>
    <dbReference type="NCBI Taxonomy" id="2828255"/>
    <lineage>
        <taxon>Viruses</taxon>
    </lineage>
</organism>
<proteinExistence type="predicted"/>
<accession>A0A8S5RBD9</accession>
<reference evidence="1" key="1">
    <citation type="journal article" date="2021" name="Proc. Natl. Acad. Sci. U.S.A.">
        <title>A Catalog of Tens of Thousands of Viruses from Human Metagenomes Reveals Hidden Associations with Chronic Diseases.</title>
        <authorList>
            <person name="Tisza M.J."/>
            <person name="Buck C.B."/>
        </authorList>
    </citation>
    <scope>NUCLEOTIDE SEQUENCE</scope>
    <source>
        <strain evidence="1">CtmTa7</strain>
    </source>
</reference>
<sequence length="52" mass="6238">MDNFMNEPEEKEWTATDIVREYEQYQDKKVVAKIFCITIGEVNKILKDTQRV</sequence>
<name>A0A8S5RBD9_9VIRU</name>